<keyword evidence="1" id="KW-0269">Exonuclease</keyword>
<comment type="caution">
    <text evidence="1">The sequence shown here is derived from an EMBL/GenBank/DDBJ whole genome shotgun (WGS) entry which is preliminary data.</text>
</comment>
<dbReference type="InterPro" id="IPR036691">
    <property type="entry name" value="Endo/exonu/phosph_ase_sf"/>
</dbReference>
<sequence length="338" mass="39230">MEEKKGGTNKAPGAILDFRMALSDCELSNLNFSGPVFTWQSKHDGQIYVQERLDRFLSDEQWRALFPFADIQHYSKSDHRPIILRLEGYPRWRHIKKENLFCFEPFWLREDDCVKEWSKTRVGTLKIALKLKREKLAWLYEDCWISVLLPQIRVLEKEIEVLYTGRRCIVGNGLERTGLLLGIAILLICIQRPLIDSVRTLLLASVMGRVFGGRMMLNCLRAIRNILEKSLGQKINLDKSSITFSPNVSDQDQESYRLALKIDRKNSYDTYLGFSTVISRGKRCTFTTIKDKVWKRVQGWRRGLFSLGGKEVLIKSILQAVPNYVISLFKLSSPFMRN</sequence>
<gene>
    <name evidence="1" type="ORF">PanWU01x14_031950</name>
</gene>
<dbReference type="Gene3D" id="3.60.10.10">
    <property type="entry name" value="Endonuclease/exonuclease/phosphatase"/>
    <property type="match status" value="1"/>
</dbReference>
<name>A0A2P5DUB5_PARAD</name>
<organism evidence="1 2">
    <name type="scientific">Parasponia andersonii</name>
    <name type="common">Sponia andersonii</name>
    <dbReference type="NCBI Taxonomy" id="3476"/>
    <lineage>
        <taxon>Eukaryota</taxon>
        <taxon>Viridiplantae</taxon>
        <taxon>Streptophyta</taxon>
        <taxon>Embryophyta</taxon>
        <taxon>Tracheophyta</taxon>
        <taxon>Spermatophyta</taxon>
        <taxon>Magnoliopsida</taxon>
        <taxon>eudicotyledons</taxon>
        <taxon>Gunneridae</taxon>
        <taxon>Pentapetalae</taxon>
        <taxon>rosids</taxon>
        <taxon>fabids</taxon>
        <taxon>Rosales</taxon>
        <taxon>Cannabaceae</taxon>
        <taxon>Parasponia</taxon>
    </lineage>
</organism>
<keyword evidence="2" id="KW-1185">Reference proteome</keyword>
<reference evidence="2" key="1">
    <citation type="submission" date="2016-06" db="EMBL/GenBank/DDBJ databases">
        <title>Parallel loss of symbiosis genes in relatives of nitrogen-fixing non-legume Parasponia.</title>
        <authorList>
            <person name="Van Velzen R."/>
            <person name="Holmer R."/>
            <person name="Bu F."/>
            <person name="Rutten L."/>
            <person name="Van Zeijl A."/>
            <person name="Liu W."/>
            <person name="Santuari L."/>
            <person name="Cao Q."/>
            <person name="Sharma T."/>
            <person name="Shen D."/>
            <person name="Roswanjaya Y."/>
            <person name="Wardhani T."/>
            <person name="Kalhor M.S."/>
            <person name="Jansen J."/>
            <person name="Van den Hoogen J."/>
            <person name="Gungor B."/>
            <person name="Hartog M."/>
            <person name="Hontelez J."/>
            <person name="Verver J."/>
            <person name="Yang W.-C."/>
            <person name="Schijlen E."/>
            <person name="Repin R."/>
            <person name="Schilthuizen M."/>
            <person name="Schranz E."/>
            <person name="Heidstra R."/>
            <person name="Miyata K."/>
            <person name="Fedorova E."/>
            <person name="Kohlen W."/>
            <person name="Bisseling T."/>
            <person name="Smit S."/>
            <person name="Geurts R."/>
        </authorList>
    </citation>
    <scope>NUCLEOTIDE SEQUENCE [LARGE SCALE GENOMIC DNA]</scope>
    <source>
        <strain evidence="2">cv. WU1-14</strain>
    </source>
</reference>
<dbReference type="GO" id="GO:0004527">
    <property type="term" value="F:exonuclease activity"/>
    <property type="evidence" value="ECO:0007669"/>
    <property type="project" value="UniProtKB-KW"/>
</dbReference>
<keyword evidence="1" id="KW-0255">Endonuclease</keyword>
<keyword evidence="1" id="KW-0378">Hydrolase</keyword>
<evidence type="ECO:0000313" key="2">
    <source>
        <dbReference type="Proteomes" id="UP000237105"/>
    </source>
</evidence>
<keyword evidence="1" id="KW-0540">Nuclease</keyword>
<dbReference type="SUPFAM" id="SSF56219">
    <property type="entry name" value="DNase I-like"/>
    <property type="match status" value="1"/>
</dbReference>
<proteinExistence type="predicted"/>
<evidence type="ECO:0000313" key="1">
    <source>
        <dbReference type="EMBL" id="PON76875.1"/>
    </source>
</evidence>
<accession>A0A2P5DUB5</accession>
<dbReference type="PANTHER" id="PTHR33710:SF71">
    <property type="entry name" value="ENDONUCLEASE_EXONUCLEASE_PHOSPHATASE DOMAIN-CONTAINING PROTEIN"/>
    <property type="match status" value="1"/>
</dbReference>
<dbReference type="Proteomes" id="UP000237105">
    <property type="component" value="Unassembled WGS sequence"/>
</dbReference>
<dbReference type="PANTHER" id="PTHR33710">
    <property type="entry name" value="BNAC02G09200D PROTEIN"/>
    <property type="match status" value="1"/>
</dbReference>
<protein>
    <submittedName>
        <fullName evidence="1">Endonuclease/exonuclease/phosphatase</fullName>
    </submittedName>
</protein>
<dbReference type="GO" id="GO:0004519">
    <property type="term" value="F:endonuclease activity"/>
    <property type="evidence" value="ECO:0007669"/>
    <property type="project" value="UniProtKB-KW"/>
</dbReference>
<dbReference type="EMBL" id="JXTB01000016">
    <property type="protein sequence ID" value="PON76875.1"/>
    <property type="molecule type" value="Genomic_DNA"/>
</dbReference>
<dbReference type="AlphaFoldDB" id="A0A2P5DUB5"/>
<dbReference type="OrthoDB" id="1166703at2759"/>